<sequence length="228" mass="24726">MTVSTTTESQLRRTRGIIGVLPYLLDIVVPLVSYYVLTSVGLSPFWSLLTGGALTTVVSIVNTIRRGKIDNLGILVIVEIALGLVLDLAVRDPRLTLARGSLFIALAGVWILVNTFTGRPITVDATKPFAAKKGGTDGIVAFEWLARNSPRFLRIHRSLSTVWSVMFLAYAAVRVVVIYRVTISEAVWLTEVPGVIAIAVCLIASARAGKQLEALVTDRMEHLPDESA</sequence>
<keyword evidence="1" id="KW-0472">Membrane</keyword>
<reference evidence="2" key="1">
    <citation type="submission" date="2021-01" db="EMBL/GenBank/DDBJ databases">
        <title>Whole genome shotgun sequence of Rugosimonospora africana NBRC 104875.</title>
        <authorList>
            <person name="Komaki H."/>
            <person name="Tamura T."/>
        </authorList>
    </citation>
    <scope>NUCLEOTIDE SEQUENCE</scope>
    <source>
        <strain evidence="2">NBRC 104875</strain>
    </source>
</reference>
<name>A0A8J3QY13_9ACTN</name>
<evidence type="ECO:0000256" key="1">
    <source>
        <dbReference type="SAM" id="Phobius"/>
    </source>
</evidence>
<evidence type="ECO:0000313" key="3">
    <source>
        <dbReference type="Proteomes" id="UP000642748"/>
    </source>
</evidence>
<dbReference type="EMBL" id="BONZ01000081">
    <property type="protein sequence ID" value="GIH19500.1"/>
    <property type="molecule type" value="Genomic_DNA"/>
</dbReference>
<keyword evidence="1" id="KW-0812">Transmembrane</keyword>
<feature type="transmembrane region" description="Helical" evidence="1">
    <location>
        <begin position="71"/>
        <end position="90"/>
    </location>
</feature>
<protein>
    <recommendedName>
        <fullName evidence="4">Intracellular septation protein A</fullName>
    </recommendedName>
</protein>
<comment type="caution">
    <text evidence="2">The sequence shown here is derived from an EMBL/GenBank/DDBJ whole genome shotgun (WGS) entry which is preliminary data.</text>
</comment>
<evidence type="ECO:0000313" key="2">
    <source>
        <dbReference type="EMBL" id="GIH19500.1"/>
    </source>
</evidence>
<feature type="transmembrane region" description="Helical" evidence="1">
    <location>
        <begin position="96"/>
        <end position="113"/>
    </location>
</feature>
<dbReference type="AlphaFoldDB" id="A0A8J3QY13"/>
<dbReference type="NCBIfam" id="NF041646">
    <property type="entry name" value="VC0807_fam"/>
    <property type="match status" value="1"/>
</dbReference>
<dbReference type="Proteomes" id="UP000642748">
    <property type="component" value="Unassembled WGS sequence"/>
</dbReference>
<organism evidence="2 3">
    <name type="scientific">Rugosimonospora africana</name>
    <dbReference type="NCBI Taxonomy" id="556532"/>
    <lineage>
        <taxon>Bacteria</taxon>
        <taxon>Bacillati</taxon>
        <taxon>Actinomycetota</taxon>
        <taxon>Actinomycetes</taxon>
        <taxon>Micromonosporales</taxon>
        <taxon>Micromonosporaceae</taxon>
        <taxon>Rugosimonospora</taxon>
    </lineage>
</organism>
<keyword evidence="1" id="KW-1133">Transmembrane helix</keyword>
<evidence type="ECO:0008006" key="4">
    <source>
        <dbReference type="Google" id="ProtNLM"/>
    </source>
</evidence>
<accession>A0A8J3QY13</accession>
<feature type="transmembrane region" description="Helical" evidence="1">
    <location>
        <begin position="43"/>
        <end position="64"/>
    </location>
</feature>
<gene>
    <name evidence="2" type="ORF">Raf01_76720</name>
</gene>
<proteinExistence type="predicted"/>
<keyword evidence="3" id="KW-1185">Reference proteome</keyword>
<feature type="transmembrane region" description="Helical" evidence="1">
    <location>
        <begin position="20"/>
        <end position="37"/>
    </location>
</feature>
<feature type="transmembrane region" description="Helical" evidence="1">
    <location>
        <begin position="161"/>
        <end position="181"/>
    </location>
</feature>
<feature type="transmembrane region" description="Helical" evidence="1">
    <location>
        <begin position="187"/>
        <end position="206"/>
    </location>
</feature>